<dbReference type="SUPFAM" id="SSF53335">
    <property type="entry name" value="S-adenosyl-L-methionine-dependent methyltransferases"/>
    <property type="match status" value="1"/>
</dbReference>
<name>A0A0S8FS83_UNCW3</name>
<keyword evidence="1" id="KW-0489">Methyltransferase</keyword>
<evidence type="ECO:0000259" key="3">
    <source>
        <dbReference type="Pfam" id="PF13649"/>
    </source>
</evidence>
<organism evidence="4 5">
    <name type="scientific">candidate division WOR_3 bacterium SM23_42</name>
    <dbReference type="NCBI Taxonomy" id="1703779"/>
    <lineage>
        <taxon>Bacteria</taxon>
        <taxon>Bacteria division WOR-3</taxon>
    </lineage>
</organism>
<dbReference type="Proteomes" id="UP000051373">
    <property type="component" value="Unassembled WGS sequence"/>
</dbReference>
<comment type="caution">
    <text evidence="4">The sequence shown here is derived from an EMBL/GenBank/DDBJ whole genome shotgun (WGS) entry which is preliminary data.</text>
</comment>
<dbReference type="Pfam" id="PF13649">
    <property type="entry name" value="Methyltransf_25"/>
    <property type="match status" value="1"/>
</dbReference>
<gene>
    <name evidence="4" type="ORF">AMJ83_08835</name>
</gene>
<dbReference type="PANTHER" id="PTHR43861:SF1">
    <property type="entry name" value="TRANS-ACONITATE 2-METHYLTRANSFERASE"/>
    <property type="match status" value="1"/>
</dbReference>
<accession>A0A0S8FS83</accession>
<dbReference type="EMBL" id="LJUJ01000021">
    <property type="protein sequence ID" value="KPK62978.1"/>
    <property type="molecule type" value="Genomic_DNA"/>
</dbReference>
<evidence type="ECO:0000313" key="4">
    <source>
        <dbReference type="EMBL" id="KPK62978.1"/>
    </source>
</evidence>
<protein>
    <recommendedName>
        <fullName evidence="3">Methyltransferase domain-containing protein</fullName>
    </recommendedName>
</protein>
<dbReference type="GO" id="GO:0032259">
    <property type="term" value="P:methylation"/>
    <property type="evidence" value="ECO:0007669"/>
    <property type="project" value="UniProtKB-KW"/>
</dbReference>
<sequence length="263" mass="30013">MLEVIEKSWNEFWAYYWRVDDRHNIPGISEWDRKLVSFIEHVCRLKPPARILDLACGGGDQAKIFAQKGYDVLGIDIAPPLIRYAQQQFSTEKLKGSFIVGDMREIDYNAEFDACVILSGSFGFFGDIEDQKLLCSIQKSLKKGGKVFVMFISANKPIRHERTWREMKDGWELGEGWFDAETSVRCGRAIIIRKDGTVIVPKEEPGYHANERIRCYTIPEMLAMLSKAGLKYVASYSARHLDVPPTPIPKDAIHNIVVGERKI</sequence>
<evidence type="ECO:0000256" key="1">
    <source>
        <dbReference type="ARBA" id="ARBA00022603"/>
    </source>
</evidence>
<dbReference type="InterPro" id="IPR041698">
    <property type="entry name" value="Methyltransf_25"/>
</dbReference>
<dbReference type="Gene3D" id="2.20.25.110">
    <property type="entry name" value="S-adenosyl-L-methionine-dependent methyltransferases"/>
    <property type="match status" value="1"/>
</dbReference>
<keyword evidence="2" id="KW-0808">Transferase</keyword>
<dbReference type="Gene3D" id="3.40.50.150">
    <property type="entry name" value="Vaccinia Virus protein VP39"/>
    <property type="match status" value="1"/>
</dbReference>
<evidence type="ECO:0000256" key="2">
    <source>
        <dbReference type="ARBA" id="ARBA00022679"/>
    </source>
</evidence>
<proteinExistence type="predicted"/>
<reference evidence="4 5" key="1">
    <citation type="journal article" date="2015" name="Microbiome">
        <title>Genomic resolution of linkages in carbon, nitrogen, and sulfur cycling among widespread estuary sediment bacteria.</title>
        <authorList>
            <person name="Baker B.J."/>
            <person name="Lazar C.S."/>
            <person name="Teske A.P."/>
            <person name="Dick G.J."/>
        </authorList>
    </citation>
    <scope>NUCLEOTIDE SEQUENCE [LARGE SCALE GENOMIC DNA]</scope>
    <source>
        <strain evidence="4">SM23_42</strain>
    </source>
</reference>
<dbReference type="CDD" id="cd02440">
    <property type="entry name" value="AdoMet_MTases"/>
    <property type="match status" value="1"/>
</dbReference>
<feature type="domain" description="Methyltransferase" evidence="3">
    <location>
        <begin position="51"/>
        <end position="145"/>
    </location>
</feature>
<dbReference type="GO" id="GO:0008168">
    <property type="term" value="F:methyltransferase activity"/>
    <property type="evidence" value="ECO:0007669"/>
    <property type="project" value="UniProtKB-KW"/>
</dbReference>
<evidence type="ECO:0000313" key="5">
    <source>
        <dbReference type="Proteomes" id="UP000051373"/>
    </source>
</evidence>
<dbReference type="InterPro" id="IPR029063">
    <property type="entry name" value="SAM-dependent_MTases_sf"/>
</dbReference>
<dbReference type="AlphaFoldDB" id="A0A0S8FS83"/>
<dbReference type="STRING" id="1703779.AMJ83_08835"/>
<dbReference type="PANTHER" id="PTHR43861">
    <property type="entry name" value="TRANS-ACONITATE 2-METHYLTRANSFERASE-RELATED"/>
    <property type="match status" value="1"/>
</dbReference>